<organism evidence="8 9">
    <name type="scientific">Owenia fusiformis</name>
    <name type="common">Polychaete worm</name>
    <dbReference type="NCBI Taxonomy" id="6347"/>
    <lineage>
        <taxon>Eukaryota</taxon>
        <taxon>Metazoa</taxon>
        <taxon>Spiralia</taxon>
        <taxon>Lophotrochozoa</taxon>
        <taxon>Annelida</taxon>
        <taxon>Polychaeta</taxon>
        <taxon>Sedentaria</taxon>
        <taxon>Canalipalpata</taxon>
        <taxon>Sabellida</taxon>
        <taxon>Oweniida</taxon>
        <taxon>Oweniidae</taxon>
        <taxon>Owenia</taxon>
    </lineage>
</organism>
<dbReference type="OrthoDB" id="10252740at2759"/>
<dbReference type="PANTHER" id="PTHR14402:SF10">
    <property type="entry name" value="3CXXC-TYPE DOMAIN-CONTAINING PROTEIN"/>
    <property type="match status" value="1"/>
</dbReference>
<gene>
    <name evidence="8" type="ORF">OFUS_LOCUS710</name>
</gene>
<protein>
    <submittedName>
        <fullName evidence="8">Uncharacterized protein</fullName>
    </submittedName>
</protein>
<dbReference type="GO" id="GO:0016020">
    <property type="term" value="C:membrane"/>
    <property type="evidence" value="ECO:0007669"/>
    <property type="project" value="UniProtKB-SubCell"/>
</dbReference>
<keyword evidence="2" id="KW-0812">Transmembrane</keyword>
<keyword evidence="4" id="KW-0863">Zinc-finger</keyword>
<keyword evidence="5" id="KW-0862">Zinc</keyword>
<dbReference type="AlphaFoldDB" id="A0A8J1UE86"/>
<comment type="caution">
    <text evidence="8">The sequence shown here is derived from an EMBL/GenBank/DDBJ whole genome shotgun (WGS) entry which is preliminary data.</text>
</comment>
<dbReference type="GO" id="GO:0031849">
    <property type="term" value="F:olfactory receptor binding"/>
    <property type="evidence" value="ECO:0007669"/>
    <property type="project" value="TreeGrafter"/>
</dbReference>
<dbReference type="SMART" id="SM01328">
    <property type="entry name" value="zf-3CxxC"/>
    <property type="match status" value="1"/>
</dbReference>
<reference evidence="8" key="1">
    <citation type="submission" date="2022-03" db="EMBL/GenBank/DDBJ databases">
        <authorList>
            <person name="Martin C."/>
        </authorList>
    </citation>
    <scope>NUCLEOTIDE SEQUENCE</scope>
</reference>
<proteinExistence type="predicted"/>
<keyword evidence="3" id="KW-0479">Metal-binding</keyword>
<name>A0A8J1UE86_OWEFU</name>
<dbReference type="PANTHER" id="PTHR14402">
    <property type="entry name" value="RECEPTOR TRANSPORTING PROTEIN"/>
    <property type="match status" value="1"/>
</dbReference>
<comment type="subcellular location">
    <subcellularLocation>
        <location evidence="1">Membrane</location>
        <topology evidence="1">Single-pass membrane protein</topology>
    </subcellularLocation>
</comment>
<evidence type="ECO:0000256" key="4">
    <source>
        <dbReference type="ARBA" id="ARBA00022771"/>
    </source>
</evidence>
<evidence type="ECO:0000256" key="5">
    <source>
        <dbReference type="ARBA" id="ARBA00022833"/>
    </source>
</evidence>
<dbReference type="GO" id="GO:0006612">
    <property type="term" value="P:protein targeting to membrane"/>
    <property type="evidence" value="ECO:0007669"/>
    <property type="project" value="TreeGrafter"/>
</dbReference>
<dbReference type="GO" id="GO:0051205">
    <property type="term" value="P:protein insertion into membrane"/>
    <property type="evidence" value="ECO:0007669"/>
    <property type="project" value="TreeGrafter"/>
</dbReference>
<evidence type="ECO:0000256" key="7">
    <source>
        <dbReference type="ARBA" id="ARBA00023136"/>
    </source>
</evidence>
<evidence type="ECO:0000256" key="2">
    <source>
        <dbReference type="ARBA" id="ARBA00022692"/>
    </source>
</evidence>
<keyword evidence="7" id="KW-0472">Membrane</keyword>
<dbReference type="InterPro" id="IPR027377">
    <property type="entry name" value="ZAR1/RTP1-5-like_Znf-3CxxC"/>
</dbReference>
<evidence type="ECO:0000313" key="8">
    <source>
        <dbReference type="EMBL" id="CAH1773063.1"/>
    </source>
</evidence>
<evidence type="ECO:0000256" key="3">
    <source>
        <dbReference type="ARBA" id="ARBA00022723"/>
    </source>
</evidence>
<dbReference type="GO" id="GO:0008270">
    <property type="term" value="F:zinc ion binding"/>
    <property type="evidence" value="ECO:0007669"/>
    <property type="project" value="UniProtKB-KW"/>
</dbReference>
<keyword evidence="6" id="KW-1133">Transmembrane helix</keyword>
<accession>A0A8J1UE86</accession>
<dbReference type="Proteomes" id="UP000749559">
    <property type="component" value="Unassembled WGS sequence"/>
</dbReference>
<evidence type="ECO:0000256" key="1">
    <source>
        <dbReference type="ARBA" id="ARBA00004167"/>
    </source>
</evidence>
<dbReference type="EMBL" id="CAIIXF020000001">
    <property type="protein sequence ID" value="CAH1773063.1"/>
    <property type="molecule type" value="Genomic_DNA"/>
</dbReference>
<dbReference type="InterPro" id="IPR026096">
    <property type="entry name" value="R-trans_p"/>
</dbReference>
<dbReference type="Pfam" id="PF13695">
    <property type="entry name" value="Zn_ribbon_3CxxC"/>
    <property type="match status" value="1"/>
</dbReference>
<sequence length="306" mass="34543">MLIESSDMHSDLKIIKECHHIYTLVSSSDLKDLNLKMPPSQEHTAVERRFKGDPVIVQANVPLKETQTFDSASSSLVSSPTGSNVPALVPPASQGYIVPAVGVPGQLVPVSGQLVPTPPAPVPSGCVSPVIIPKPGQSITTQMEIVWHGEFNKLFNQYSPHRWDLYPTFIAPSPQENCRTFKDSAKVRFSCQQCGHGWTSMKGRVVFWYNMYTSPYSPSHGWVMFKLYGQQCRRCQNGSYEHAMWYPEEVIKVLGNVYNRIGQVYYGFDRPPLRVDRRTGKPRNQHDKELCQACKDHICKEELMMN</sequence>
<evidence type="ECO:0000313" key="9">
    <source>
        <dbReference type="Proteomes" id="UP000749559"/>
    </source>
</evidence>
<evidence type="ECO:0000256" key="6">
    <source>
        <dbReference type="ARBA" id="ARBA00022989"/>
    </source>
</evidence>
<keyword evidence="9" id="KW-1185">Reference proteome</keyword>